<reference evidence="2" key="1">
    <citation type="submission" date="2016-11" db="EMBL/GenBank/DDBJ databases">
        <authorList>
            <person name="Varghese N."/>
            <person name="Submissions S."/>
        </authorList>
    </citation>
    <scope>NUCLEOTIDE SEQUENCE [LARGE SCALE GENOMIC DNA]</scope>
    <source>
        <strain evidence="2">DSM 16990</strain>
    </source>
</reference>
<dbReference type="RefSeq" id="WP_073233403.1">
    <property type="nucleotide sequence ID" value="NZ_FQUQ01000004.1"/>
</dbReference>
<evidence type="ECO:0000313" key="2">
    <source>
        <dbReference type="Proteomes" id="UP000184287"/>
    </source>
</evidence>
<organism evidence="1 2">
    <name type="scientific">Pedobacter caeni</name>
    <dbReference type="NCBI Taxonomy" id="288992"/>
    <lineage>
        <taxon>Bacteria</taxon>
        <taxon>Pseudomonadati</taxon>
        <taxon>Bacteroidota</taxon>
        <taxon>Sphingobacteriia</taxon>
        <taxon>Sphingobacteriales</taxon>
        <taxon>Sphingobacteriaceae</taxon>
        <taxon>Pedobacter</taxon>
    </lineage>
</organism>
<dbReference type="AlphaFoldDB" id="A0A1M5HIL2"/>
<name>A0A1M5HIL2_9SPHI</name>
<proteinExistence type="predicted"/>
<keyword evidence="2" id="KW-1185">Reference proteome</keyword>
<sequence>MLNEIINKYENFSDSLVLEMLYNTTSKNLEAVIKCMNKLNDYEFETIKIFFSDVISVRFVEKQNQSSTSINSALLTSNNEIITFDFFPLIYGNSDLHENKYSDFMIKCKQIGYKVIG</sequence>
<protein>
    <submittedName>
        <fullName evidence="1">Uncharacterized protein</fullName>
    </submittedName>
</protein>
<dbReference type="OrthoDB" id="676062at2"/>
<dbReference type="Proteomes" id="UP000184287">
    <property type="component" value="Unassembled WGS sequence"/>
</dbReference>
<evidence type="ECO:0000313" key="1">
    <source>
        <dbReference type="EMBL" id="SHG15814.1"/>
    </source>
</evidence>
<gene>
    <name evidence="1" type="ORF">SAMN04488522_104680</name>
</gene>
<dbReference type="EMBL" id="FQUQ01000004">
    <property type="protein sequence ID" value="SHG15814.1"/>
    <property type="molecule type" value="Genomic_DNA"/>
</dbReference>
<accession>A0A1M5HIL2</accession>
<dbReference type="STRING" id="288992.SAMN04488522_104680"/>